<reference evidence="1" key="1">
    <citation type="journal article" date="2014" name="Front. Microbiol.">
        <title>High frequency of phylogenetically diverse reductive dehalogenase-homologous genes in deep subseafloor sedimentary metagenomes.</title>
        <authorList>
            <person name="Kawai M."/>
            <person name="Futagami T."/>
            <person name="Toyoda A."/>
            <person name="Takaki Y."/>
            <person name="Nishi S."/>
            <person name="Hori S."/>
            <person name="Arai W."/>
            <person name="Tsubouchi T."/>
            <person name="Morono Y."/>
            <person name="Uchiyama I."/>
            <person name="Ito T."/>
            <person name="Fujiyama A."/>
            <person name="Inagaki F."/>
            <person name="Takami H."/>
        </authorList>
    </citation>
    <scope>NUCLEOTIDE SEQUENCE</scope>
    <source>
        <strain evidence="1">Expedition CK06-06</strain>
    </source>
</reference>
<sequence length="235" mass="27447">QFKIILSEGKYVRCAILLSKRSSEKLKDNLQLFNEKFEEKFKEKLQRHDGVMFKEMQVLSLIEEVFEIDLLYPHRLIRNRAGEYIRNLKKSDIKKLLLDIIIIEQLESSFYIQEMIATLKTRGINEIQSFNALQQIKNDRVCFAINPRTSYLIEKVSPIINSIDLDDKNVLFALFERNQTQPDILKFLKQKSITLEKNLNDCLDNLISLGLITLLNTMTENGDLVVTLLKLIPEL</sequence>
<protein>
    <submittedName>
        <fullName evidence="1">Uncharacterized protein</fullName>
    </submittedName>
</protein>
<evidence type="ECO:0000313" key="1">
    <source>
        <dbReference type="EMBL" id="GAH47717.1"/>
    </source>
</evidence>
<dbReference type="EMBL" id="BARU01022834">
    <property type="protein sequence ID" value="GAH47717.1"/>
    <property type="molecule type" value="Genomic_DNA"/>
</dbReference>
<name>X1FRV3_9ZZZZ</name>
<dbReference type="AlphaFoldDB" id="X1FRV3"/>
<accession>X1FRV3</accession>
<proteinExistence type="predicted"/>
<organism evidence="1">
    <name type="scientific">marine sediment metagenome</name>
    <dbReference type="NCBI Taxonomy" id="412755"/>
    <lineage>
        <taxon>unclassified sequences</taxon>
        <taxon>metagenomes</taxon>
        <taxon>ecological metagenomes</taxon>
    </lineage>
</organism>
<feature type="non-terminal residue" evidence="1">
    <location>
        <position position="1"/>
    </location>
</feature>
<gene>
    <name evidence="1" type="ORF">S03H2_37145</name>
</gene>
<comment type="caution">
    <text evidence="1">The sequence shown here is derived from an EMBL/GenBank/DDBJ whole genome shotgun (WGS) entry which is preliminary data.</text>
</comment>